<dbReference type="Proteomes" id="UP001497482">
    <property type="component" value="Chromosome 23"/>
</dbReference>
<dbReference type="AlphaFoldDB" id="A0AAV2LD17"/>
<sequence>MQRALLKLHIKRHTLRGLDCDKLNQKFVTCSFRLGERTVTVAGAGLSCCGPTRPPGVRGSSDRHSPLQHLLEIDQCLTKVGQIISGRNSADIRAYPFKSQWGHIAERAKERRGRRQGLKKKRKKATGREEGEPDKKRKMTSWLLNGRGEERGCGPETAPPAGVRA</sequence>
<protein>
    <submittedName>
        <fullName evidence="2">Uncharacterized protein</fullName>
    </submittedName>
</protein>
<proteinExistence type="predicted"/>
<evidence type="ECO:0000256" key="1">
    <source>
        <dbReference type="SAM" id="MobiDB-lite"/>
    </source>
</evidence>
<evidence type="ECO:0000313" key="2">
    <source>
        <dbReference type="EMBL" id="CAL1599391.1"/>
    </source>
</evidence>
<gene>
    <name evidence="2" type="ORF">KC01_LOCUS27673</name>
</gene>
<accession>A0AAV2LD17</accession>
<reference evidence="2 3" key="1">
    <citation type="submission" date="2024-04" db="EMBL/GenBank/DDBJ databases">
        <authorList>
            <person name="Waldvogel A.-M."/>
            <person name="Schoenle A."/>
        </authorList>
    </citation>
    <scope>NUCLEOTIDE SEQUENCE [LARGE SCALE GENOMIC DNA]</scope>
</reference>
<organism evidence="2 3">
    <name type="scientific">Knipowitschia caucasica</name>
    <name type="common">Caucasian dwarf goby</name>
    <name type="synonym">Pomatoschistus caucasicus</name>
    <dbReference type="NCBI Taxonomy" id="637954"/>
    <lineage>
        <taxon>Eukaryota</taxon>
        <taxon>Metazoa</taxon>
        <taxon>Chordata</taxon>
        <taxon>Craniata</taxon>
        <taxon>Vertebrata</taxon>
        <taxon>Euteleostomi</taxon>
        <taxon>Actinopterygii</taxon>
        <taxon>Neopterygii</taxon>
        <taxon>Teleostei</taxon>
        <taxon>Neoteleostei</taxon>
        <taxon>Acanthomorphata</taxon>
        <taxon>Gobiaria</taxon>
        <taxon>Gobiiformes</taxon>
        <taxon>Gobioidei</taxon>
        <taxon>Gobiidae</taxon>
        <taxon>Gobiinae</taxon>
        <taxon>Knipowitschia</taxon>
    </lineage>
</organism>
<feature type="compositionally biased region" description="Basic residues" evidence="1">
    <location>
        <begin position="110"/>
        <end position="125"/>
    </location>
</feature>
<name>A0AAV2LD17_KNICA</name>
<feature type="compositionally biased region" description="Basic and acidic residues" evidence="1">
    <location>
        <begin position="126"/>
        <end position="135"/>
    </location>
</feature>
<evidence type="ECO:0000313" key="3">
    <source>
        <dbReference type="Proteomes" id="UP001497482"/>
    </source>
</evidence>
<feature type="region of interest" description="Disordered" evidence="1">
    <location>
        <begin position="106"/>
        <end position="165"/>
    </location>
</feature>
<dbReference type="EMBL" id="OZ035845">
    <property type="protein sequence ID" value="CAL1599391.1"/>
    <property type="molecule type" value="Genomic_DNA"/>
</dbReference>
<keyword evidence="3" id="KW-1185">Reference proteome</keyword>